<organism evidence="2 3">
    <name type="scientific">Tieghemiomyces parasiticus</name>
    <dbReference type="NCBI Taxonomy" id="78921"/>
    <lineage>
        <taxon>Eukaryota</taxon>
        <taxon>Fungi</taxon>
        <taxon>Fungi incertae sedis</taxon>
        <taxon>Zoopagomycota</taxon>
        <taxon>Kickxellomycotina</taxon>
        <taxon>Dimargaritomycetes</taxon>
        <taxon>Dimargaritales</taxon>
        <taxon>Dimargaritaceae</taxon>
        <taxon>Tieghemiomyces</taxon>
    </lineage>
</organism>
<dbReference type="SUPFAM" id="SSF69047">
    <property type="entry name" value="Hypothetical protein YjbJ"/>
    <property type="match status" value="1"/>
</dbReference>
<gene>
    <name evidence="2" type="ORF">IWQ60_000599</name>
</gene>
<evidence type="ECO:0000313" key="3">
    <source>
        <dbReference type="Proteomes" id="UP001150569"/>
    </source>
</evidence>
<reference evidence="2" key="1">
    <citation type="submission" date="2022-07" db="EMBL/GenBank/DDBJ databases">
        <title>Phylogenomic reconstructions and comparative analyses of Kickxellomycotina fungi.</title>
        <authorList>
            <person name="Reynolds N.K."/>
            <person name="Stajich J.E."/>
            <person name="Barry K."/>
            <person name="Grigoriev I.V."/>
            <person name="Crous P."/>
            <person name="Smith M.E."/>
        </authorList>
    </citation>
    <scope>NUCLEOTIDE SEQUENCE</scope>
    <source>
        <strain evidence="2">RSA 861</strain>
    </source>
</reference>
<comment type="caution">
    <text evidence="2">The sequence shown here is derived from an EMBL/GenBank/DDBJ whole genome shotgun (WGS) entry which is preliminary data.</text>
</comment>
<feature type="compositionally biased region" description="Low complexity" evidence="1">
    <location>
        <begin position="78"/>
        <end position="91"/>
    </location>
</feature>
<feature type="region of interest" description="Disordered" evidence="1">
    <location>
        <begin position="54"/>
        <end position="91"/>
    </location>
</feature>
<evidence type="ECO:0000256" key="1">
    <source>
        <dbReference type="SAM" id="MobiDB-lite"/>
    </source>
</evidence>
<feature type="region of interest" description="Disordered" evidence="1">
    <location>
        <begin position="170"/>
        <end position="197"/>
    </location>
</feature>
<dbReference type="InterPro" id="IPR036629">
    <property type="entry name" value="YjbJ_sf"/>
</dbReference>
<accession>A0A9W8DXF6</accession>
<proteinExistence type="predicted"/>
<keyword evidence="3" id="KW-1185">Reference proteome</keyword>
<dbReference type="EMBL" id="JANBPT010000015">
    <property type="protein sequence ID" value="KAJ1930125.1"/>
    <property type="molecule type" value="Genomic_DNA"/>
</dbReference>
<dbReference type="AlphaFoldDB" id="A0A9W8DXF6"/>
<dbReference type="Proteomes" id="UP001150569">
    <property type="component" value="Unassembled WGS sequence"/>
</dbReference>
<sequence length="197" mass="21157">MSMYDEATRQQAAAADNLYAKNAHGPLGSSTITRILNDIKTSMSRHMNFEQDHMHDEPGAANRSGGSDRMNHRSELGSSSTATTATTTTPHATTEASGAIAANDHHTASMGGGAANSRTYTDAKGNRIEGYAKEVKGELFKTWGSLTGSEEAKLRGEREIQQAENEIRAAKVQSPSTKPPHHHRLFNIDGGATNHTK</sequence>
<name>A0A9W8DXF6_9FUNG</name>
<protein>
    <submittedName>
        <fullName evidence="2">Uncharacterized protein</fullName>
    </submittedName>
</protein>
<evidence type="ECO:0000313" key="2">
    <source>
        <dbReference type="EMBL" id="KAJ1930125.1"/>
    </source>
</evidence>